<organism evidence="6 7">
    <name type="scientific">Roseovarius halotolerans</name>
    <dbReference type="NCBI Taxonomy" id="505353"/>
    <lineage>
        <taxon>Bacteria</taxon>
        <taxon>Pseudomonadati</taxon>
        <taxon>Pseudomonadota</taxon>
        <taxon>Alphaproteobacteria</taxon>
        <taxon>Rhodobacterales</taxon>
        <taxon>Roseobacteraceae</taxon>
        <taxon>Roseovarius</taxon>
    </lineage>
</organism>
<keyword evidence="2" id="KW-0520">NAD</keyword>
<evidence type="ECO:0000313" key="7">
    <source>
        <dbReference type="Proteomes" id="UP000193207"/>
    </source>
</evidence>
<keyword evidence="7" id="KW-1185">Reference proteome</keyword>
<evidence type="ECO:0000256" key="2">
    <source>
        <dbReference type="ARBA" id="ARBA00023027"/>
    </source>
</evidence>
<dbReference type="PROSITE" id="PS00895">
    <property type="entry name" value="3_HYDROXYISOBUT_DH"/>
    <property type="match status" value="1"/>
</dbReference>
<proteinExistence type="predicted"/>
<dbReference type="Gene3D" id="3.40.50.720">
    <property type="entry name" value="NAD(P)-binding Rossmann-like Domain"/>
    <property type="match status" value="1"/>
</dbReference>
<accession>A0A1X6YB85</accession>
<name>A0A1X6YB85_9RHOB</name>
<keyword evidence="1 6" id="KW-0560">Oxidoreductase</keyword>
<feature type="active site" evidence="3">
    <location>
        <position position="172"/>
    </location>
</feature>
<dbReference type="PANTHER" id="PTHR22981:SF7">
    <property type="entry name" value="3-HYDROXYISOBUTYRATE DEHYDROGENASE, MITOCHONDRIAL"/>
    <property type="match status" value="1"/>
</dbReference>
<evidence type="ECO:0000259" key="5">
    <source>
        <dbReference type="Pfam" id="PF14833"/>
    </source>
</evidence>
<dbReference type="SUPFAM" id="SSF51735">
    <property type="entry name" value="NAD(P)-binding Rossmann-fold domains"/>
    <property type="match status" value="1"/>
</dbReference>
<dbReference type="EC" id="1.1.1.291" evidence="6"/>
<dbReference type="InterPro" id="IPR008927">
    <property type="entry name" value="6-PGluconate_DH-like_C_sf"/>
</dbReference>
<feature type="domain" description="3-hydroxyisobutyrate dehydrogenase-like NAD-binding" evidence="5">
    <location>
        <begin position="166"/>
        <end position="286"/>
    </location>
</feature>
<reference evidence="6 7" key="1">
    <citation type="submission" date="2017-03" db="EMBL/GenBank/DDBJ databases">
        <authorList>
            <person name="Afonso C.L."/>
            <person name="Miller P.J."/>
            <person name="Scott M.A."/>
            <person name="Spackman E."/>
            <person name="Goraichik I."/>
            <person name="Dimitrov K.M."/>
            <person name="Suarez D.L."/>
            <person name="Swayne D.E."/>
        </authorList>
    </citation>
    <scope>NUCLEOTIDE SEQUENCE [LARGE SCALE GENOMIC DNA]</scope>
    <source>
        <strain evidence="6 7">CECT 8110</strain>
    </source>
</reference>
<dbReference type="PANTHER" id="PTHR22981">
    <property type="entry name" value="3-HYDROXYISOBUTYRATE DEHYDROGENASE-RELATED"/>
    <property type="match status" value="1"/>
</dbReference>
<dbReference type="GO" id="GO:0016054">
    <property type="term" value="P:organic acid catabolic process"/>
    <property type="evidence" value="ECO:0007669"/>
    <property type="project" value="UniProtKB-ARBA"/>
</dbReference>
<dbReference type="RefSeq" id="WP_085816112.1">
    <property type="nucleotide sequence ID" value="NZ_FWFU01000001.1"/>
</dbReference>
<dbReference type="InterPro" id="IPR029154">
    <property type="entry name" value="HIBADH-like_NADP-bd"/>
</dbReference>
<evidence type="ECO:0000313" key="6">
    <source>
        <dbReference type="EMBL" id="SLN16155.1"/>
    </source>
</evidence>
<dbReference type="Proteomes" id="UP000193207">
    <property type="component" value="Unassembled WGS sequence"/>
</dbReference>
<dbReference type="SUPFAM" id="SSF48179">
    <property type="entry name" value="6-phosphogluconate dehydrogenase C-terminal domain-like"/>
    <property type="match status" value="1"/>
</dbReference>
<dbReference type="PIRSF" id="PIRSF000103">
    <property type="entry name" value="HIBADH"/>
    <property type="match status" value="1"/>
</dbReference>
<dbReference type="InterPro" id="IPR015815">
    <property type="entry name" value="HIBADH-related"/>
</dbReference>
<dbReference type="GO" id="GO:0051287">
    <property type="term" value="F:NAD binding"/>
    <property type="evidence" value="ECO:0007669"/>
    <property type="project" value="InterPro"/>
</dbReference>
<evidence type="ECO:0000256" key="1">
    <source>
        <dbReference type="ARBA" id="ARBA00023002"/>
    </source>
</evidence>
<gene>
    <name evidence="6" type="primary">Hgd_1</name>
    <name evidence="6" type="ORF">ROH8110_00408</name>
</gene>
<dbReference type="InterPro" id="IPR036291">
    <property type="entry name" value="NAD(P)-bd_dom_sf"/>
</dbReference>
<dbReference type="Pfam" id="PF14833">
    <property type="entry name" value="NAD_binding_11"/>
    <property type="match status" value="1"/>
</dbReference>
<dbReference type="InterPro" id="IPR006115">
    <property type="entry name" value="6PGDH_NADP-bd"/>
</dbReference>
<dbReference type="AlphaFoldDB" id="A0A1X6YB85"/>
<dbReference type="EMBL" id="FWFU01000001">
    <property type="protein sequence ID" value="SLN16155.1"/>
    <property type="molecule type" value="Genomic_DNA"/>
</dbReference>
<dbReference type="Pfam" id="PF03446">
    <property type="entry name" value="NAD_binding_2"/>
    <property type="match status" value="1"/>
</dbReference>
<dbReference type="OrthoDB" id="9812907at2"/>
<dbReference type="InterPro" id="IPR002204">
    <property type="entry name" value="3-OH-isobutyrate_DH-rel_CS"/>
</dbReference>
<dbReference type="GO" id="GO:0043718">
    <property type="term" value="F:2-hydroxymethylglutarate dehydrogenase activity"/>
    <property type="evidence" value="ECO:0007669"/>
    <property type="project" value="UniProtKB-EC"/>
</dbReference>
<evidence type="ECO:0000256" key="3">
    <source>
        <dbReference type="PIRSR" id="PIRSR000103-1"/>
    </source>
</evidence>
<evidence type="ECO:0000259" key="4">
    <source>
        <dbReference type="Pfam" id="PF03446"/>
    </source>
</evidence>
<dbReference type="Gene3D" id="1.10.1040.10">
    <property type="entry name" value="N-(1-d-carboxylethyl)-l-norvaline Dehydrogenase, domain 2"/>
    <property type="match status" value="1"/>
</dbReference>
<protein>
    <submittedName>
        <fullName evidence="6">2-(Hydroxymethyl)glutarate dehydrogenase</fullName>
        <ecNumber evidence="6">1.1.1.291</ecNumber>
    </submittedName>
</protein>
<feature type="domain" description="6-phosphogluconate dehydrogenase NADP-binding" evidence="4">
    <location>
        <begin position="6"/>
        <end position="160"/>
    </location>
</feature>
<dbReference type="InterPro" id="IPR013328">
    <property type="entry name" value="6PGD_dom2"/>
</dbReference>
<dbReference type="GO" id="GO:0050661">
    <property type="term" value="F:NADP binding"/>
    <property type="evidence" value="ECO:0007669"/>
    <property type="project" value="InterPro"/>
</dbReference>
<sequence>MSKPVLGFVGLGRMGGPMSRRLLAAGYEVVVNDQSAEAIAAVVEAGASRADSPAAVADRADIVLTSLPTPAIVKAVALDENGIVQGKRARIMLDVSTTGPTTAREVAAGLAEKGKQWVDCPVSGGIKGAQEGTLALMLSCPKDVFDEVAPIVAHFGKSFHVGEEAGQAQVVKLANNMLAAAAIFLTSEAMAMGVKAGIDAKTMLDIINLSTGRNSASQDKFPKAVLPGTFDFGFATALSYKDVRLCIDESENLGVPMLGGAMVREILAITNSKYGPDSDFTCMAKLVEDWTGVEIRG</sequence>